<dbReference type="PROSITE" id="PS00211">
    <property type="entry name" value="ABC_TRANSPORTER_1"/>
    <property type="match status" value="1"/>
</dbReference>
<reference evidence="5 6" key="1">
    <citation type="submission" date="2024-04" db="EMBL/GenBank/DDBJ databases">
        <authorList>
            <consortium name="Genoscope - CEA"/>
            <person name="William W."/>
        </authorList>
    </citation>
    <scope>NUCLEOTIDE SEQUENCE [LARGE SCALE GENOMIC DNA]</scope>
</reference>
<dbReference type="InterPro" id="IPR017871">
    <property type="entry name" value="ABC_transporter-like_CS"/>
</dbReference>
<sequence>MSYIIEIENLTKDYEVGFWKKKKVRALDGLNLQVESGQIFGFLGGNGAGKTTTIKILMSLMFPTAGSAKILGADISDTKMHSRIGYCPENPYFYDYLKASELMNYFGELFGFDSATRKRKTAELLTQVGLDEKDWNKQLRKFSKGMLQRVGLAQSLINDPEIVFLDEPMSGLDPIGLREIRELIAGL</sequence>
<dbReference type="Gene3D" id="3.40.50.300">
    <property type="entry name" value="P-loop containing nucleotide triphosphate hydrolases"/>
    <property type="match status" value="1"/>
</dbReference>
<feature type="non-terminal residue" evidence="5">
    <location>
        <position position="187"/>
    </location>
</feature>
<keyword evidence="2" id="KW-0547">Nucleotide-binding</keyword>
<feature type="domain" description="ABC transporter" evidence="4">
    <location>
        <begin position="5"/>
        <end position="187"/>
    </location>
</feature>
<dbReference type="GO" id="GO:0016887">
    <property type="term" value="F:ATP hydrolysis activity"/>
    <property type="evidence" value="ECO:0007669"/>
    <property type="project" value="InterPro"/>
</dbReference>
<evidence type="ECO:0000313" key="6">
    <source>
        <dbReference type="Proteomes" id="UP001497497"/>
    </source>
</evidence>
<accession>A0AAV2IPC5</accession>
<dbReference type="PANTHER" id="PTHR42939:SF1">
    <property type="entry name" value="ABC TRANSPORTER ATP-BINDING PROTEIN ALBC-RELATED"/>
    <property type="match status" value="1"/>
</dbReference>
<keyword evidence="1" id="KW-0813">Transport</keyword>
<keyword evidence="3" id="KW-0067">ATP-binding</keyword>
<evidence type="ECO:0000256" key="1">
    <source>
        <dbReference type="ARBA" id="ARBA00022448"/>
    </source>
</evidence>
<keyword evidence="6" id="KW-1185">Reference proteome</keyword>
<comment type="caution">
    <text evidence="5">The sequence shown here is derived from an EMBL/GenBank/DDBJ whole genome shotgun (WGS) entry which is preliminary data.</text>
</comment>
<dbReference type="CDD" id="cd03230">
    <property type="entry name" value="ABC_DR_subfamily_A"/>
    <property type="match status" value="1"/>
</dbReference>
<dbReference type="InterPro" id="IPR027417">
    <property type="entry name" value="P-loop_NTPase"/>
</dbReference>
<evidence type="ECO:0000256" key="3">
    <source>
        <dbReference type="ARBA" id="ARBA00022840"/>
    </source>
</evidence>
<evidence type="ECO:0000259" key="4">
    <source>
        <dbReference type="PROSITE" id="PS50893"/>
    </source>
</evidence>
<dbReference type="InterPro" id="IPR051782">
    <property type="entry name" value="ABC_Transporter_VariousFunc"/>
</dbReference>
<dbReference type="Proteomes" id="UP001497497">
    <property type="component" value="Unassembled WGS sequence"/>
</dbReference>
<gene>
    <name evidence="5" type="ORF">GSLYS_00022316001</name>
</gene>
<organism evidence="5 6">
    <name type="scientific">Lymnaea stagnalis</name>
    <name type="common">Great pond snail</name>
    <name type="synonym">Helix stagnalis</name>
    <dbReference type="NCBI Taxonomy" id="6523"/>
    <lineage>
        <taxon>Eukaryota</taxon>
        <taxon>Metazoa</taxon>
        <taxon>Spiralia</taxon>
        <taxon>Lophotrochozoa</taxon>
        <taxon>Mollusca</taxon>
        <taxon>Gastropoda</taxon>
        <taxon>Heterobranchia</taxon>
        <taxon>Euthyneura</taxon>
        <taxon>Panpulmonata</taxon>
        <taxon>Hygrophila</taxon>
        <taxon>Lymnaeoidea</taxon>
        <taxon>Lymnaeidae</taxon>
        <taxon>Lymnaea</taxon>
    </lineage>
</organism>
<dbReference type="AlphaFoldDB" id="A0AAV2IPC5"/>
<evidence type="ECO:0000313" key="5">
    <source>
        <dbReference type="EMBL" id="CAL1548999.1"/>
    </source>
</evidence>
<dbReference type="EMBL" id="CAXITT010002752">
    <property type="protein sequence ID" value="CAL1548999.1"/>
    <property type="molecule type" value="Genomic_DNA"/>
</dbReference>
<dbReference type="SUPFAM" id="SSF52540">
    <property type="entry name" value="P-loop containing nucleoside triphosphate hydrolases"/>
    <property type="match status" value="1"/>
</dbReference>
<dbReference type="PROSITE" id="PS50893">
    <property type="entry name" value="ABC_TRANSPORTER_2"/>
    <property type="match status" value="1"/>
</dbReference>
<name>A0AAV2IPC5_LYMST</name>
<dbReference type="PANTHER" id="PTHR42939">
    <property type="entry name" value="ABC TRANSPORTER ATP-BINDING PROTEIN ALBC-RELATED"/>
    <property type="match status" value="1"/>
</dbReference>
<dbReference type="Pfam" id="PF00005">
    <property type="entry name" value="ABC_tran"/>
    <property type="match status" value="1"/>
</dbReference>
<dbReference type="InterPro" id="IPR003439">
    <property type="entry name" value="ABC_transporter-like_ATP-bd"/>
</dbReference>
<dbReference type="GO" id="GO:0005524">
    <property type="term" value="F:ATP binding"/>
    <property type="evidence" value="ECO:0007669"/>
    <property type="project" value="UniProtKB-KW"/>
</dbReference>
<evidence type="ECO:0000256" key="2">
    <source>
        <dbReference type="ARBA" id="ARBA00022741"/>
    </source>
</evidence>
<protein>
    <recommendedName>
        <fullName evidence="4">ABC transporter domain-containing protein</fullName>
    </recommendedName>
</protein>
<proteinExistence type="predicted"/>